<dbReference type="Proteomes" id="UP000585638">
    <property type="component" value="Unassembled WGS sequence"/>
</dbReference>
<evidence type="ECO:0000256" key="1">
    <source>
        <dbReference type="SAM" id="MobiDB-lite"/>
    </source>
</evidence>
<reference evidence="2 3" key="1">
    <citation type="submission" date="2020-08" db="EMBL/GenBank/DDBJ databases">
        <title>Sequencing the genomes of 1000 actinobacteria strains.</title>
        <authorList>
            <person name="Klenk H.-P."/>
        </authorList>
    </citation>
    <scope>NUCLEOTIDE SEQUENCE [LARGE SCALE GENOMIC DNA]</scope>
    <source>
        <strain evidence="2 3">DSM 43851</strain>
    </source>
</reference>
<dbReference type="AlphaFoldDB" id="A0A7W9KSQ0"/>
<accession>A0A7W9KSQ0</accession>
<protein>
    <submittedName>
        <fullName evidence="2">Uncharacterized protein</fullName>
    </submittedName>
</protein>
<sequence>MTIDNVSGPAVFRRAVQAPVRRAADEFRRLADALDAAAAEVDVLDRGLGPHPAVDLARTVIQQIQAVGGQVDYGTLLRAAADLDAVLIGAPLAAPPPAASGRFSRRAAQAPPPPAPAPVNPISPNTLWVEDDQDAGRVRFVWVTGLDAKAVQADCRAWRDETNVRVRPTTIPVAQFQPGIYRPANEQEYRRAAQIIVALRSTGVDVSVMRPLLEFAKRS</sequence>
<name>A0A7W9KSQ0_9PSEU</name>
<comment type="caution">
    <text evidence="2">The sequence shown here is derived from an EMBL/GenBank/DDBJ whole genome shotgun (WGS) entry which is preliminary data.</text>
</comment>
<organism evidence="2 3">
    <name type="scientific">Kutzneria kofuensis</name>
    <dbReference type="NCBI Taxonomy" id="103725"/>
    <lineage>
        <taxon>Bacteria</taxon>
        <taxon>Bacillati</taxon>
        <taxon>Actinomycetota</taxon>
        <taxon>Actinomycetes</taxon>
        <taxon>Pseudonocardiales</taxon>
        <taxon>Pseudonocardiaceae</taxon>
        <taxon>Kutzneria</taxon>
    </lineage>
</organism>
<feature type="region of interest" description="Disordered" evidence="1">
    <location>
        <begin position="98"/>
        <end position="121"/>
    </location>
</feature>
<proteinExistence type="predicted"/>
<keyword evidence="3" id="KW-1185">Reference proteome</keyword>
<evidence type="ECO:0000313" key="2">
    <source>
        <dbReference type="EMBL" id="MBB5897214.1"/>
    </source>
</evidence>
<feature type="compositionally biased region" description="Pro residues" evidence="1">
    <location>
        <begin position="110"/>
        <end position="121"/>
    </location>
</feature>
<evidence type="ECO:0000313" key="3">
    <source>
        <dbReference type="Proteomes" id="UP000585638"/>
    </source>
</evidence>
<dbReference type="RefSeq" id="WP_184869665.1">
    <property type="nucleotide sequence ID" value="NZ_BAAAWY010000083.1"/>
</dbReference>
<dbReference type="EMBL" id="JACHIR010000002">
    <property type="protein sequence ID" value="MBB5897214.1"/>
    <property type="molecule type" value="Genomic_DNA"/>
</dbReference>
<gene>
    <name evidence="2" type="ORF">BJ998_008473</name>
</gene>